<protein>
    <submittedName>
        <fullName evidence="1">Uncharacterized protein</fullName>
    </submittedName>
</protein>
<proteinExistence type="predicted"/>
<evidence type="ECO:0000313" key="2">
    <source>
        <dbReference type="Proteomes" id="UP000250443"/>
    </source>
</evidence>
<dbReference type="RefSeq" id="WP_010795697.1">
    <property type="nucleotide sequence ID" value="NZ_DALZQD010000004.1"/>
</dbReference>
<name>A0A2X2CYC1_PSELU</name>
<reference evidence="1 2" key="1">
    <citation type="submission" date="2018-06" db="EMBL/GenBank/DDBJ databases">
        <authorList>
            <consortium name="Pathogen Informatics"/>
            <person name="Doyle S."/>
        </authorList>
    </citation>
    <scope>NUCLEOTIDE SEQUENCE [LARGE SCALE GENOMIC DNA]</scope>
    <source>
        <strain evidence="1 2">NCTC11842</strain>
    </source>
</reference>
<gene>
    <name evidence="1" type="ORF">NCTC11842_03940</name>
</gene>
<organism evidence="1 2">
    <name type="scientific">Pseudomonas luteola</name>
    <dbReference type="NCBI Taxonomy" id="47886"/>
    <lineage>
        <taxon>Bacteria</taxon>
        <taxon>Pseudomonadati</taxon>
        <taxon>Pseudomonadota</taxon>
        <taxon>Gammaproteobacteria</taxon>
        <taxon>Pseudomonadales</taxon>
        <taxon>Pseudomonadaceae</taxon>
        <taxon>Pseudomonas</taxon>
    </lineage>
</organism>
<sequence length="64" mass="7002">MSALERIKEQIASFTELHPGYDMTITKLELEGTSVFAHTASGIGFEEQIQPGDRIAEALGHTIN</sequence>
<dbReference type="Proteomes" id="UP000250443">
    <property type="component" value="Unassembled WGS sequence"/>
</dbReference>
<accession>A0A2X2CYC1</accession>
<evidence type="ECO:0000313" key="1">
    <source>
        <dbReference type="EMBL" id="SPZ11691.1"/>
    </source>
</evidence>
<dbReference type="AlphaFoldDB" id="A0A2X2CYC1"/>
<dbReference type="EMBL" id="UAUF01000014">
    <property type="protein sequence ID" value="SPZ11691.1"/>
    <property type="molecule type" value="Genomic_DNA"/>
</dbReference>